<proteinExistence type="predicted"/>
<feature type="domain" description="LysR substrate-binding" evidence="1">
    <location>
        <begin position="2"/>
        <end position="104"/>
    </location>
</feature>
<feature type="non-terminal residue" evidence="2">
    <location>
        <position position="1"/>
    </location>
</feature>
<dbReference type="SUPFAM" id="SSF53850">
    <property type="entry name" value="Periplasmic binding protein-like II"/>
    <property type="match status" value="1"/>
</dbReference>
<dbReference type="Pfam" id="PF03466">
    <property type="entry name" value="LysR_substrate"/>
    <property type="match status" value="1"/>
</dbReference>
<dbReference type="RefSeq" id="WP_034843053.1">
    <property type="nucleotide sequence ID" value="NZ_JANX01000302.1"/>
</dbReference>
<evidence type="ECO:0000313" key="2">
    <source>
        <dbReference type="EMBL" id="KGM32534.1"/>
    </source>
</evidence>
<name>A0A0A0D380_9PROT</name>
<accession>A0A0A0D380</accession>
<dbReference type="InterPro" id="IPR005119">
    <property type="entry name" value="LysR_subst-bd"/>
</dbReference>
<dbReference type="Gene3D" id="3.40.190.290">
    <property type="match status" value="1"/>
</dbReference>
<protein>
    <recommendedName>
        <fullName evidence="1">LysR substrate-binding domain-containing protein</fullName>
    </recommendedName>
</protein>
<evidence type="ECO:0000313" key="3">
    <source>
        <dbReference type="Proteomes" id="UP000029995"/>
    </source>
</evidence>
<sequence length="120" mass="12893">PAAHPWVMPDDSLAGTAVARWMRRALPEAAIALRADSLVELRNAARAGIGLAALPCYLGDVSEGLVRIATPTVPEGAALWVLTHEDLRRTARVSAFTEFMAAALARQRDLLEGRRPAVAR</sequence>
<reference evidence="2 3" key="1">
    <citation type="submission" date="2014-01" db="EMBL/GenBank/DDBJ databases">
        <title>Genome sequence determination for a cystic fibrosis isolate, Inquilinus limosus.</title>
        <authorList>
            <person name="Pino M."/>
            <person name="Di Conza J."/>
            <person name="Gutkind G."/>
        </authorList>
    </citation>
    <scope>NUCLEOTIDE SEQUENCE [LARGE SCALE GENOMIC DNA]</scope>
    <source>
        <strain evidence="2 3">MP06</strain>
    </source>
</reference>
<dbReference type="AlphaFoldDB" id="A0A0A0D380"/>
<dbReference type="Proteomes" id="UP000029995">
    <property type="component" value="Unassembled WGS sequence"/>
</dbReference>
<gene>
    <name evidence="2" type="ORF">P409_20835</name>
</gene>
<comment type="caution">
    <text evidence="2">The sequence shown here is derived from an EMBL/GenBank/DDBJ whole genome shotgun (WGS) entry which is preliminary data.</text>
</comment>
<dbReference type="EMBL" id="JANX01000302">
    <property type="protein sequence ID" value="KGM32534.1"/>
    <property type="molecule type" value="Genomic_DNA"/>
</dbReference>
<organism evidence="2 3">
    <name type="scientific">Inquilinus limosus MP06</name>
    <dbReference type="NCBI Taxonomy" id="1398085"/>
    <lineage>
        <taxon>Bacteria</taxon>
        <taxon>Pseudomonadati</taxon>
        <taxon>Pseudomonadota</taxon>
        <taxon>Alphaproteobacteria</taxon>
        <taxon>Rhodospirillales</taxon>
        <taxon>Rhodospirillaceae</taxon>
        <taxon>Inquilinus</taxon>
    </lineage>
</organism>
<evidence type="ECO:0000259" key="1">
    <source>
        <dbReference type="Pfam" id="PF03466"/>
    </source>
</evidence>